<dbReference type="CDD" id="cd02440">
    <property type="entry name" value="AdoMet_MTases"/>
    <property type="match status" value="1"/>
</dbReference>
<keyword evidence="1" id="KW-0808">Transferase</keyword>
<dbReference type="EMBL" id="WWCU01000013">
    <property type="protein sequence ID" value="MYN08388.1"/>
    <property type="molecule type" value="Genomic_DNA"/>
</dbReference>
<organism evidence="1 2">
    <name type="scientific">Pseudoduganella aquatica</name>
    <dbReference type="NCBI Taxonomy" id="2660641"/>
    <lineage>
        <taxon>Bacteria</taxon>
        <taxon>Pseudomonadati</taxon>
        <taxon>Pseudomonadota</taxon>
        <taxon>Betaproteobacteria</taxon>
        <taxon>Burkholderiales</taxon>
        <taxon>Oxalobacteraceae</taxon>
        <taxon>Telluria group</taxon>
        <taxon>Pseudoduganella</taxon>
    </lineage>
</organism>
<keyword evidence="1" id="KW-0489">Methyltransferase</keyword>
<proteinExistence type="predicted"/>
<comment type="caution">
    <text evidence="1">The sequence shown here is derived from an EMBL/GenBank/DDBJ whole genome shotgun (WGS) entry which is preliminary data.</text>
</comment>
<name>A0A7X4HBV8_9BURK</name>
<dbReference type="InterPro" id="IPR029063">
    <property type="entry name" value="SAM-dependent_MTases_sf"/>
</dbReference>
<evidence type="ECO:0000313" key="2">
    <source>
        <dbReference type="Proteomes" id="UP000450676"/>
    </source>
</evidence>
<keyword evidence="2" id="KW-1185">Reference proteome</keyword>
<protein>
    <submittedName>
        <fullName evidence="1">Methyltransferase domain-containing protein</fullName>
    </submittedName>
</protein>
<reference evidence="1 2" key="1">
    <citation type="submission" date="2019-12" db="EMBL/GenBank/DDBJ databases">
        <title>Novel species isolated from a subtropical stream in China.</title>
        <authorList>
            <person name="Lu H."/>
        </authorList>
    </citation>
    <scope>NUCLEOTIDE SEQUENCE [LARGE SCALE GENOMIC DNA]</scope>
    <source>
        <strain evidence="1 2">FT127W</strain>
    </source>
</reference>
<dbReference type="GO" id="GO:0008168">
    <property type="term" value="F:methyltransferase activity"/>
    <property type="evidence" value="ECO:0007669"/>
    <property type="project" value="UniProtKB-KW"/>
</dbReference>
<dbReference type="Proteomes" id="UP000450676">
    <property type="component" value="Unassembled WGS sequence"/>
</dbReference>
<sequence length="182" mass="19298">MNDEISPWIKRFAPLVPGGEVLDLACGTGRHARHMVALGHSVVAVDQNADALAAVTGDGIVTSQIDLEADGAVWPFGPGRFAGIVVTNYLHRPLIADMLASLAPNGVLLYETFSEGNAQFGKPSNPDFLLAPGELLAWAAKHALRVIAFEDGLVETPKPALVQRICAVKAEFPRVAALLPPF</sequence>
<gene>
    <name evidence="1" type="ORF">GTP77_13690</name>
</gene>
<evidence type="ECO:0000313" key="1">
    <source>
        <dbReference type="EMBL" id="MYN08388.1"/>
    </source>
</evidence>
<dbReference type="GO" id="GO:0032259">
    <property type="term" value="P:methylation"/>
    <property type="evidence" value="ECO:0007669"/>
    <property type="project" value="UniProtKB-KW"/>
</dbReference>
<dbReference type="Gene3D" id="3.40.50.150">
    <property type="entry name" value="Vaccinia Virus protein VP39"/>
    <property type="match status" value="1"/>
</dbReference>
<accession>A0A7X4HBV8</accession>
<dbReference type="SUPFAM" id="SSF53335">
    <property type="entry name" value="S-adenosyl-L-methionine-dependent methyltransferases"/>
    <property type="match status" value="1"/>
</dbReference>
<dbReference type="AlphaFoldDB" id="A0A7X4HBV8"/>
<dbReference type="RefSeq" id="WP_161072708.1">
    <property type="nucleotide sequence ID" value="NZ_WWCU01000013.1"/>
</dbReference>
<dbReference type="Pfam" id="PF13489">
    <property type="entry name" value="Methyltransf_23"/>
    <property type="match status" value="1"/>
</dbReference>